<proteinExistence type="predicted"/>
<accession>A0A1H3HQP6</accession>
<dbReference type="CDD" id="cd03765">
    <property type="entry name" value="proteasome_beta_bacterial"/>
    <property type="match status" value="1"/>
</dbReference>
<protein>
    <submittedName>
        <fullName evidence="1">Putative proteasome-type protease</fullName>
    </submittedName>
</protein>
<dbReference type="InterPro" id="IPR001353">
    <property type="entry name" value="Proteasome_sua/b"/>
</dbReference>
<sequence>MTYCVGMMLKQGLVFMSDTRTNAGLDNISTFRKMAIWEAPGERSITLMSAGNLATTQAVVSLLDERSKSQEERAPSLLAVPSMFQAARMVAEVLREVIEQHADTGQRADSTFNATLILGGQIKGGPHRLFLIYPEGNFIEAAEDTPFFQIGETKYGRPILVRAYEPDMSFEAAMKLLLVSFDSTLKANLTVGAPFDFHCYDADSLKTGRTGRVASDDAYFQKVSEGWGEALRDALDMLPEFTLGPTP</sequence>
<name>A0A1H3HQP6_9RHOB</name>
<reference evidence="1 2" key="1">
    <citation type="submission" date="2016-10" db="EMBL/GenBank/DDBJ databases">
        <authorList>
            <person name="de Groot N.N."/>
        </authorList>
    </citation>
    <scope>NUCLEOTIDE SEQUENCE [LARGE SCALE GENOMIC DNA]</scope>
    <source>
        <strain evidence="1 2">DSM 24677</strain>
    </source>
</reference>
<evidence type="ECO:0000313" key="2">
    <source>
        <dbReference type="Proteomes" id="UP000199026"/>
    </source>
</evidence>
<dbReference type="STRING" id="576131.SAMN05444486_101559"/>
<dbReference type="Gene3D" id="3.60.20.10">
    <property type="entry name" value="Glutamine Phosphoribosylpyrophosphate, subunit 1, domain 1"/>
    <property type="match status" value="1"/>
</dbReference>
<dbReference type="SUPFAM" id="SSF56235">
    <property type="entry name" value="N-terminal nucleophile aminohydrolases (Ntn hydrolases)"/>
    <property type="match status" value="1"/>
</dbReference>
<dbReference type="PIRSF" id="PIRSF009120">
    <property type="entry name" value="UCP009120_prtse"/>
    <property type="match status" value="1"/>
</dbReference>
<organism evidence="1 2">
    <name type="scientific">Lentibacter algarum</name>
    <dbReference type="NCBI Taxonomy" id="576131"/>
    <lineage>
        <taxon>Bacteria</taxon>
        <taxon>Pseudomonadati</taxon>
        <taxon>Pseudomonadota</taxon>
        <taxon>Alphaproteobacteria</taxon>
        <taxon>Rhodobacterales</taxon>
        <taxon>Roseobacteraceae</taxon>
        <taxon>Lentibacter</taxon>
    </lineage>
</organism>
<keyword evidence="1" id="KW-0647">Proteasome</keyword>
<keyword evidence="1" id="KW-0378">Hydrolase</keyword>
<dbReference type="RefSeq" id="WP_177170608.1">
    <property type="nucleotide sequence ID" value="NZ_CALBNM010000019.1"/>
</dbReference>
<gene>
    <name evidence="1" type="ORF">SAMN05444486_101559</name>
</gene>
<dbReference type="GO" id="GO:0008233">
    <property type="term" value="F:peptidase activity"/>
    <property type="evidence" value="ECO:0007669"/>
    <property type="project" value="UniProtKB-KW"/>
</dbReference>
<dbReference type="GO" id="GO:0051603">
    <property type="term" value="P:proteolysis involved in protein catabolic process"/>
    <property type="evidence" value="ECO:0007669"/>
    <property type="project" value="InterPro"/>
</dbReference>
<dbReference type="EMBL" id="FNPR01000001">
    <property type="protein sequence ID" value="SDY17118.1"/>
    <property type="molecule type" value="Genomic_DNA"/>
</dbReference>
<dbReference type="InterPro" id="IPR029055">
    <property type="entry name" value="Ntn_hydrolases_N"/>
</dbReference>
<dbReference type="Proteomes" id="UP000199026">
    <property type="component" value="Unassembled WGS sequence"/>
</dbReference>
<dbReference type="AlphaFoldDB" id="A0A1H3HQP6"/>
<dbReference type="GeneID" id="78123361"/>
<dbReference type="GO" id="GO:0005839">
    <property type="term" value="C:proteasome core complex"/>
    <property type="evidence" value="ECO:0007669"/>
    <property type="project" value="InterPro"/>
</dbReference>
<dbReference type="Pfam" id="PF00227">
    <property type="entry name" value="Proteasome"/>
    <property type="match status" value="1"/>
</dbReference>
<dbReference type="InterPro" id="IPR016545">
    <property type="entry name" value="UCP009120_prtse"/>
</dbReference>
<keyword evidence="1" id="KW-0645">Protease</keyword>
<evidence type="ECO:0000313" key="1">
    <source>
        <dbReference type="EMBL" id="SDY17118.1"/>
    </source>
</evidence>
<keyword evidence="2" id="KW-1185">Reference proteome</keyword>